<accession>A0A9P6SRN6</accession>
<protein>
    <submittedName>
        <fullName evidence="1">Uncharacterized protein</fullName>
    </submittedName>
</protein>
<reference evidence="1" key="1">
    <citation type="journal article" date="2020" name="Fungal Divers.">
        <title>Resolving the Mortierellaceae phylogeny through synthesis of multi-gene phylogenetics and phylogenomics.</title>
        <authorList>
            <person name="Vandepol N."/>
            <person name="Liber J."/>
            <person name="Desiro A."/>
            <person name="Na H."/>
            <person name="Kennedy M."/>
            <person name="Barry K."/>
            <person name="Grigoriev I.V."/>
            <person name="Miller A.N."/>
            <person name="O'Donnell K."/>
            <person name="Stajich J.E."/>
            <person name="Bonito G."/>
        </authorList>
    </citation>
    <scope>NUCLEOTIDE SEQUENCE</scope>
    <source>
        <strain evidence="1">NRRL 2769</strain>
    </source>
</reference>
<proteinExistence type="predicted"/>
<keyword evidence="2" id="KW-1185">Reference proteome</keyword>
<dbReference type="Proteomes" id="UP000703661">
    <property type="component" value="Unassembled WGS sequence"/>
</dbReference>
<sequence length="222" mass="24834">MVDLADEYIENARNAGTSTRAILLYRSAEAMIKDAENVVAIKRLGGQTIHDDIARTYHRHGKLLEELGQHSKAQKSYSEAERWGYIHVASQHAHISQLANSNTPILGPGLTQQVIFTKDVTPPTVKLILPEIGGRITSTLQLAYCISLLHSSLVSNEGLNETEYDWTQAMVNNPDEQARLHAMATDIIRAFVRDELKRPDIVMEATNLAAVLEHNEFRKLLQ</sequence>
<gene>
    <name evidence="1" type="ORF">BGZ80_007920</name>
</gene>
<feature type="non-terminal residue" evidence="1">
    <location>
        <position position="222"/>
    </location>
</feature>
<dbReference type="AlphaFoldDB" id="A0A9P6SRN6"/>
<name>A0A9P6SRN6_9FUNG</name>
<comment type="caution">
    <text evidence="1">The sequence shown here is derived from an EMBL/GenBank/DDBJ whole genome shotgun (WGS) entry which is preliminary data.</text>
</comment>
<dbReference type="EMBL" id="JAAAID010004156">
    <property type="protein sequence ID" value="KAF9994101.1"/>
    <property type="molecule type" value="Genomic_DNA"/>
</dbReference>
<evidence type="ECO:0000313" key="1">
    <source>
        <dbReference type="EMBL" id="KAF9994101.1"/>
    </source>
</evidence>
<evidence type="ECO:0000313" key="2">
    <source>
        <dbReference type="Proteomes" id="UP000703661"/>
    </source>
</evidence>
<organism evidence="1 2">
    <name type="scientific">Entomortierella chlamydospora</name>
    <dbReference type="NCBI Taxonomy" id="101097"/>
    <lineage>
        <taxon>Eukaryota</taxon>
        <taxon>Fungi</taxon>
        <taxon>Fungi incertae sedis</taxon>
        <taxon>Mucoromycota</taxon>
        <taxon>Mortierellomycotina</taxon>
        <taxon>Mortierellomycetes</taxon>
        <taxon>Mortierellales</taxon>
        <taxon>Mortierellaceae</taxon>
        <taxon>Entomortierella</taxon>
    </lineage>
</organism>